<evidence type="ECO:0000313" key="3">
    <source>
        <dbReference type="Proteomes" id="UP000324479"/>
    </source>
</evidence>
<evidence type="ECO:0008006" key="4">
    <source>
        <dbReference type="Google" id="ProtNLM"/>
    </source>
</evidence>
<dbReference type="Proteomes" id="UP000324479">
    <property type="component" value="Unassembled WGS sequence"/>
</dbReference>
<dbReference type="InterPro" id="IPR017850">
    <property type="entry name" value="Alkaline_phosphatase_core_sf"/>
</dbReference>
<feature type="compositionally biased region" description="Basic and acidic residues" evidence="1">
    <location>
        <begin position="164"/>
        <end position="183"/>
    </location>
</feature>
<feature type="region of interest" description="Disordered" evidence="1">
    <location>
        <begin position="155"/>
        <end position="188"/>
    </location>
</feature>
<dbReference type="Gene3D" id="3.40.720.10">
    <property type="entry name" value="Alkaline Phosphatase, subunit A"/>
    <property type="match status" value="1"/>
</dbReference>
<name>A0A5M6DHX5_9BACT</name>
<gene>
    <name evidence="2" type="ORF">FYK55_01640</name>
</gene>
<organism evidence="2 3">
    <name type="scientific">Roseiconus nitratireducens</name>
    <dbReference type="NCBI Taxonomy" id="2605748"/>
    <lineage>
        <taxon>Bacteria</taxon>
        <taxon>Pseudomonadati</taxon>
        <taxon>Planctomycetota</taxon>
        <taxon>Planctomycetia</taxon>
        <taxon>Pirellulales</taxon>
        <taxon>Pirellulaceae</taxon>
        <taxon>Roseiconus</taxon>
    </lineage>
</organism>
<sequence>MPKITLRPPLTLVMTLEGLATAPLGCYGCSWNDTPAIDQLAAEGIVWDRWISPLDHPNGLIETWLRDSQEAVRDYGKEGSTRFLTDDKNLTIPPDLFGFGFVTRLKLDRSEAPAEQFDQTRLVQLAAAALDQVEPSTSLIWLHSDSLREVWDAPLESDDDTETEDRAEPEQDANEVDKPKEPAAVRLPDTSAVPKHQMLADDDPDLLFAWMQRYAAQVRVLDGVVDSLVESLRGRKLTVLLAGSSGFSLGQNGWIGHRVGPPRSHDLRLPMIVSTGGPLRVPSLRRATELSHLLQAHARSEPLITPPSWCAVDDEFSPAIVTESDRARRLVSTSKWFFLEDESAGEQLFLKPDDVEDVNDVARLRPDVIDRLLETR</sequence>
<dbReference type="AlphaFoldDB" id="A0A5M6DHX5"/>
<proteinExistence type="predicted"/>
<dbReference type="EMBL" id="VWOX01000001">
    <property type="protein sequence ID" value="KAA5547144.1"/>
    <property type="molecule type" value="Genomic_DNA"/>
</dbReference>
<reference evidence="2 3" key="1">
    <citation type="submission" date="2019-08" db="EMBL/GenBank/DDBJ databases">
        <authorList>
            <person name="Dhanesh K."/>
            <person name="Kumar G."/>
            <person name="Sasikala C."/>
            <person name="Venkata Ramana C."/>
        </authorList>
    </citation>
    <scope>NUCLEOTIDE SEQUENCE [LARGE SCALE GENOMIC DNA]</scope>
    <source>
        <strain evidence="2 3">JC645</strain>
    </source>
</reference>
<dbReference type="SUPFAM" id="SSF53649">
    <property type="entry name" value="Alkaline phosphatase-like"/>
    <property type="match status" value="1"/>
</dbReference>
<comment type="caution">
    <text evidence="2">The sequence shown here is derived from an EMBL/GenBank/DDBJ whole genome shotgun (WGS) entry which is preliminary data.</text>
</comment>
<dbReference type="RefSeq" id="WP_150074253.1">
    <property type="nucleotide sequence ID" value="NZ_VWOX01000001.1"/>
</dbReference>
<evidence type="ECO:0000256" key="1">
    <source>
        <dbReference type="SAM" id="MobiDB-lite"/>
    </source>
</evidence>
<keyword evidence="3" id="KW-1185">Reference proteome</keyword>
<accession>A0A5M6DHX5</accession>
<protein>
    <recommendedName>
        <fullName evidence="4">Sulfatase N-terminal domain-containing protein</fullName>
    </recommendedName>
</protein>
<evidence type="ECO:0000313" key="2">
    <source>
        <dbReference type="EMBL" id="KAA5547144.1"/>
    </source>
</evidence>